<dbReference type="InterPro" id="IPR011008">
    <property type="entry name" value="Dimeric_a/b-barrel"/>
</dbReference>
<evidence type="ECO:0000256" key="1">
    <source>
        <dbReference type="SAM" id="MobiDB-lite"/>
    </source>
</evidence>
<protein>
    <submittedName>
        <fullName evidence="3">Dabb family protein</fullName>
    </submittedName>
</protein>
<organism evidence="3 4">
    <name type="scientific">Cryobacterium algoricola</name>
    <dbReference type="NCBI Taxonomy" id="1259183"/>
    <lineage>
        <taxon>Bacteria</taxon>
        <taxon>Bacillati</taxon>
        <taxon>Actinomycetota</taxon>
        <taxon>Actinomycetes</taxon>
        <taxon>Micrococcales</taxon>
        <taxon>Microbacteriaceae</taxon>
        <taxon>Cryobacterium</taxon>
    </lineage>
</organism>
<proteinExistence type="predicted"/>
<feature type="domain" description="Stress-response A/B barrel" evidence="2">
    <location>
        <begin position="29"/>
        <end position="122"/>
    </location>
</feature>
<dbReference type="PROSITE" id="PS51502">
    <property type="entry name" value="S_R_A_B_BARREL"/>
    <property type="match status" value="1"/>
</dbReference>
<dbReference type="EMBL" id="SOFG01000018">
    <property type="protein sequence ID" value="TFB85237.1"/>
    <property type="molecule type" value="Genomic_DNA"/>
</dbReference>
<comment type="caution">
    <text evidence="3">The sequence shown here is derived from an EMBL/GenBank/DDBJ whole genome shotgun (WGS) entry which is preliminary data.</text>
</comment>
<dbReference type="InterPro" id="IPR013097">
    <property type="entry name" value="Dabb"/>
</dbReference>
<dbReference type="Pfam" id="PF07876">
    <property type="entry name" value="Dabb"/>
    <property type="match status" value="1"/>
</dbReference>
<name>A0ABY2I9L4_9MICO</name>
<dbReference type="Proteomes" id="UP000297608">
    <property type="component" value="Unassembled WGS sequence"/>
</dbReference>
<keyword evidence="4" id="KW-1185">Reference proteome</keyword>
<dbReference type="SMART" id="SM00886">
    <property type="entry name" value="Dabb"/>
    <property type="match status" value="1"/>
</dbReference>
<dbReference type="SUPFAM" id="SSF54909">
    <property type="entry name" value="Dimeric alpha+beta barrel"/>
    <property type="match status" value="1"/>
</dbReference>
<dbReference type="Gene3D" id="3.30.70.100">
    <property type="match status" value="1"/>
</dbReference>
<gene>
    <name evidence="3" type="ORF">E3O44_13685</name>
</gene>
<sequence>MGRGDAPRARSERADRQPVPLPGRRHQVILHIATFRWRDDVTEEDVAELTTQLRDMAAGIPELRSYECGESLRLRPGGADFGVAAIVDDEAGLSAYLDSEAHAAVYERLLGRMIAERAAAQLPVGPGAAL</sequence>
<evidence type="ECO:0000313" key="3">
    <source>
        <dbReference type="EMBL" id="TFB85237.1"/>
    </source>
</evidence>
<evidence type="ECO:0000313" key="4">
    <source>
        <dbReference type="Proteomes" id="UP000297608"/>
    </source>
</evidence>
<feature type="region of interest" description="Disordered" evidence="1">
    <location>
        <begin position="1"/>
        <end position="20"/>
    </location>
</feature>
<reference evidence="3 4" key="1">
    <citation type="submission" date="2019-03" db="EMBL/GenBank/DDBJ databases">
        <title>Genomics of glacier-inhabiting Cryobacterium strains.</title>
        <authorList>
            <person name="Liu Q."/>
            <person name="Xin Y.-H."/>
        </authorList>
    </citation>
    <scope>NUCLEOTIDE SEQUENCE [LARGE SCALE GENOMIC DNA]</scope>
    <source>
        <strain evidence="3 4">MDB2-B</strain>
    </source>
</reference>
<accession>A0ABY2I9L4</accession>
<feature type="compositionally biased region" description="Basic and acidic residues" evidence="1">
    <location>
        <begin position="1"/>
        <end position="16"/>
    </location>
</feature>
<evidence type="ECO:0000259" key="2">
    <source>
        <dbReference type="PROSITE" id="PS51502"/>
    </source>
</evidence>